<comment type="function">
    <text evidence="15">Involved in base excision repair of DNA damaged by oxidation or by mutagenic agents. Acts as DNA glycosylase that recognizes and removes damaged bases. Has a preference for oxidized purines, such as 7,8-dihydro-8-oxoguanine (8-oxoG). Has AP (apurinic/apyrimidinic) lyase activity and introduces nicks in the DNA strand. Cleaves the DNA backbone by beta-delta elimination to generate a single-strand break at the site of the removed base with both 3'- and 5'-phosphates.</text>
</comment>
<dbReference type="InterPro" id="IPR012319">
    <property type="entry name" value="FPG_cat"/>
</dbReference>
<dbReference type="SMART" id="SM00898">
    <property type="entry name" value="Fapy_DNA_glyco"/>
    <property type="match status" value="1"/>
</dbReference>
<name>A0A4Q2RG76_9HYPH</name>
<evidence type="ECO:0000259" key="16">
    <source>
        <dbReference type="PROSITE" id="PS51066"/>
    </source>
</evidence>
<dbReference type="SUPFAM" id="SSF81624">
    <property type="entry name" value="N-terminal domain of MutM-like DNA repair proteins"/>
    <property type="match status" value="1"/>
</dbReference>
<organism evidence="18 19">
    <name type="scientific">Lichenibacterium ramalinae</name>
    <dbReference type="NCBI Taxonomy" id="2316527"/>
    <lineage>
        <taxon>Bacteria</taxon>
        <taxon>Pseudomonadati</taxon>
        <taxon>Pseudomonadota</taxon>
        <taxon>Alphaproteobacteria</taxon>
        <taxon>Hyphomicrobiales</taxon>
        <taxon>Lichenihabitantaceae</taxon>
        <taxon>Lichenibacterium</taxon>
    </lineage>
</organism>
<evidence type="ECO:0000256" key="5">
    <source>
        <dbReference type="ARBA" id="ARBA00022763"/>
    </source>
</evidence>
<evidence type="ECO:0000313" key="19">
    <source>
        <dbReference type="Proteomes" id="UP000289411"/>
    </source>
</evidence>
<dbReference type="Proteomes" id="UP000289411">
    <property type="component" value="Unassembled WGS sequence"/>
</dbReference>
<keyword evidence="5 15" id="KW-0227">DNA damage</keyword>
<dbReference type="GO" id="GO:0008270">
    <property type="term" value="F:zinc ion binding"/>
    <property type="evidence" value="ECO:0007669"/>
    <property type="project" value="UniProtKB-UniRule"/>
</dbReference>
<evidence type="ECO:0000256" key="9">
    <source>
        <dbReference type="ARBA" id="ARBA00023125"/>
    </source>
</evidence>
<protein>
    <recommendedName>
        <fullName evidence="15">Formamidopyrimidine-DNA glycosylase</fullName>
        <shortName evidence="15">Fapy-DNA glycosylase</shortName>
        <ecNumber evidence="15">3.2.2.23</ecNumber>
    </recommendedName>
    <alternativeName>
        <fullName evidence="15">DNA-(apurinic or apyrimidinic site) lyase MutM</fullName>
        <shortName evidence="15">AP lyase MutM</shortName>
        <ecNumber evidence="15">4.2.99.18</ecNumber>
    </alternativeName>
</protein>
<dbReference type="PANTHER" id="PTHR22993:SF9">
    <property type="entry name" value="FORMAMIDOPYRIMIDINE-DNA GLYCOSYLASE"/>
    <property type="match status" value="1"/>
</dbReference>
<evidence type="ECO:0000256" key="15">
    <source>
        <dbReference type="HAMAP-Rule" id="MF_00103"/>
    </source>
</evidence>
<feature type="binding site" evidence="15">
    <location>
        <position position="135"/>
    </location>
    <ligand>
        <name>DNA</name>
        <dbReference type="ChEBI" id="CHEBI:16991"/>
    </ligand>
</feature>
<keyword evidence="8 15" id="KW-0862">Zinc</keyword>
<keyword evidence="13 15" id="KW-0326">Glycosidase</keyword>
<evidence type="ECO:0000256" key="6">
    <source>
        <dbReference type="ARBA" id="ARBA00022771"/>
    </source>
</evidence>
<evidence type="ECO:0000256" key="11">
    <source>
        <dbReference type="ARBA" id="ARBA00023239"/>
    </source>
</evidence>
<dbReference type="GO" id="GO:0034039">
    <property type="term" value="F:8-oxo-7,8-dihydroguanine DNA N-glycosylase activity"/>
    <property type="evidence" value="ECO:0007669"/>
    <property type="project" value="TreeGrafter"/>
</dbReference>
<evidence type="ECO:0000256" key="2">
    <source>
        <dbReference type="ARBA" id="ARBA00009409"/>
    </source>
</evidence>
<feature type="active site" description="Proton donor" evidence="15">
    <location>
        <position position="3"/>
    </location>
</feature>
<reference evidence="18 19" key="1">
    <citation type="submission" date="2018-09" db="EMBL/GenBank/DDBJ databases">
        <authorList>
            <person name="Grouzdev D.S."/>
            <person name="Krutkina M.S."/>
        </authorList>
    </citation>
    <scope>NUCLEOTIDE SEQUENCE [LARGE SCALE GENOMIC DNA]</scope>
    <source>
        <strain evidence="18 19">RmlP001</strain>
    </source>
</reference>
<dbReference type="EMBL" id="QYBC01000005">
    <property type="protein sequence ID" value="RYB05967.1"/>
    <property type="molecule type" value="Genomic_DNA"/>
</dbReference>
<evidence type="ECO:0000256" key="7">
    <source>
        <dbReference type="ARBA" id="ARBA00022801"/>
    </source>
</evidence>
<keyword evidence="9 15" id="KW-0238">DNA-binding</keyword>
<feature type="binding site" evidence="15">
    <location>
        <position position="116"/>
    </location>
    <ligand>
        <name>DNA</name>
        <dbReference type="ChEBI" id="CHEBI:16991"/>
    </ligand>
</feature>
<dbReference type="PROSITE" id="PS51066">
    <property type="entry name" value="ZF_FPG_2"/>
    <property type="match status" value="1"/>
</dbReference>
<dbReference type="GO" id="GO:0140078">
    <property type="term" value="F:class I DNA-(apurinic or apyrimidinic site) endonuclease activity"/>
    <property type="evidence" value="ECO:0007669"/>
    <property type="project" value="UniProtKB-EC"/>
</dbReference>
<dbReference type="OrthoDB" id="9800855at2"/>
<dbReference type="Pfam" id="PF06827">
    <property type="entry name" value="zf-FPG_IleRS"/>
    <property type="match status" value="1"/>
</dbReference>
<evidence type="ECO:0000256" key="12">
    <source>
        <dbReference type="ARBA" id="ARBA00023268"/>
    </source>
</evidence>
<dbReference type="EC" id="3.2.2.23" evidence="15"/>
<dbReference type="InterPro" id="IPR015886">
    <property type="entry name" value="H2TH_FPG"/>
</dbReference>
<keyword evidence="10 15" id="KW-0234">DNA repair</keyword>
<evidence type="ECO:0000256" key="14">
    <source>
        <dbReference type="ARBA" id="ARBA00044632"/>
    </source>
</evidence>
<keyword evidence="6 15" id="KW-0863">Zinc-finger</keyword>
<evidence type="ECO:0000259" key="17">
    <source>
        <dbReference type="PROSITE" id="PS51068"/>
    </source>
</evidence>
<keyword evidence="4 15" id="KW-0479">Metal-binding</keyword>
<dbReference type="GO" id="GO:0003684">
    <property type="term" value="F:damaged DNA binding"/>
    <property type="evidence" value="ECO:0007669"/>
    <property type="project" value="InterPro"/>
</dbReference>
<comment type="similarity">
    <text evidence="2 15">Belongs to the FPG family.</text>
</comment>
<dbReference type="InterPro" id="IPR035937">
    <property type="entry name" value="FPG_N"/>
</dbReference>
<dbReference type="SMART" id="SM01232">
    <property type="entry name" value="H2TH"/>
    <property type="match status" value="1"/>
</dbReference>
<dbReference type="PROSITE" id="PS51068">
    <property type="entry name" value="FPG_CAT"/>
    <property type="match status" value="1"/>
</dbReference>
<feature type="active site" description="Proton donor; for beta-elimination activity" evidence="15">
    <location>
        <position position="58"/>
    </location>
</feature>
<dbReference type="Gene3D" id="1.10.8.50">
    <property type="match status" value="1"/>
</dbReference>
<dbReference type="PANTHER" id="PTHR22993">
    <property type="entry name" value="FORMAMIDOPYRIMIDINE-DNA GLYCOSYLASE"/>
    <property type="match status" value="1"/>
</dbReference>
<evidence type="ECO:0000256" key="10">
    <source>
        <dbReference type="ARBA" id="ARBA00023204"/>
    </source>
</evidence>
<comment type="subunit">
    <text evidence="3 15">Monomer.</text>
</comment>
<dbReference type="RefSeq" id="WP_129218477.1">
    <property type="nucleotide sequence ID" value="NZ_QYBC01000005.1"/>
</dbReference>
<sequence length="305" mass="32417">MPELPEVETVRRGLAQAMTGATFTAVDQRRPDLRFPFPDRFAERLRGRRVLAVGRRAKYLVVDLDDGTVLAAHLGMTGSFRVVTGGAAGDARRESLPGAFYYGRGAATAPGAASPHDHVRFDFDTGTSITYNDPRRFGFMVLVEPGGLVTHPLFRGIGVEPLGAGFDAAVLARLMAGKAAPLKAALLDQRLIAGLGNIYVCEALHRAGLSPQRAAGTLARADGAPTARAKRLAAAIRAVLDEAVAAGGSTLKDYRHTDGELGTFQHGFRAYDREDAPCPNPGCRGVIGRIVQSGRSTFFCALCQT</sequence>
<comment type="catalytic activity">
    <reaction evidence="1 15">
        <text>Hydrolysis of DNA containing ring-opened 7-methylguanine residues, releasing 2,6-diamino-4-hydroxy-5-(N-methyl)formamidopyrimidine.</text>
        <dbReference type="EC" id="3.2.2.23"/>
    </reaction>
</comment>
<keyword evidence="12 15" id="KW-0511">Multifunctional enzyme</keyword>
<dbReference type="FunFam" id="1.10.8.50:FF:000003">
    <property type="entry name" value="Formamidopyrimidine-DNA glycosylase"/>
    <property type="match status" value="1"/>
</dbReference>
<dbReference type="SUPFAM" id="SSF46946">
    <property type="entry name" value="S13-like H2TH domain"/>
    <property type="match status" value="1"/>
</dbReference>
<evidence type="ECO:0000256" key="1">
    <source>
        <dbReference type="ARBA" id="ARBA00001668"/>
    </source>
</evidence>
<feature type="active site" description="Proton donor; for delta-elimination activity" evidence="15">
    <location>
        <position position="295"/>
    </location>
</feature>
<proteinExistence type="inferred from homology"/>
<feature type="domain" description="FPG-type" evidence="16">
    <location>
        <begin position="269"/>
        <end position="305"/>
    </location>
</feature>
<dbReference type="NCBIfam" id="NF002211">
    <property type="entry name" value="PRK01103.1"/>
    <property type="match status" value="1"/>
</dbReference>
<evidence type="ECO:0000256" key="3">
    <source>
        <dbReference type="ARBA" id="ARBA00011245"/>
    </source>
</evidence>
<keyword evidence="11 15" id="KW-0456">Lyase</keyword>
<dbReference type="InterPro" id="IPR010663">
    <property type="entry name" value="Znf_FPG/IleRS"/>
</dbReference>
<dbReference type="Pfam" id="PF06831">
    <property type="entry name" value="H2TH"/>
    <property type="match status" value="1"/>
</dbReference>
<dbReference type="InterPro" id="IPR010979">
    <property type="entry name" value="Ribosomal_uS13-like_H2TH"/>
</dbReference>
<comment type="cofactor">
    <cofactor evidence="15">
        <name>Zn(2+)</name>
        <dbReference type="ChEBI" id="CHEBI:29105"/>
    </cofactor>
    <text evidence="15">Binds 1 zinc ion per subunit.</text>
</comment>
<reference evidence="18 19" key="2">
    <citation type="submission" date="2019-02" db="EMBL/GenBank/DDBJ databases">
        <title>'Lichenibacterium ramalinii' gen. nov. sp. nov., 'Lichenibacterium minor' gen. nov. sp. nov.</title>
        <authorList>
            <person name="Pankratov T."/>
        </authorList>
    </citation>
    <scope>NUCLEOTIDE SEQUENCE [LARGE SCALE GENOMIC DNA]</scope>
    <source>
        <strain evidence="18 19">RmlP001</strain>
    </source>
</reference>
<evidence type="ECO:0000256" key="4">
    <source>
        <dbReference type="ARBA" id="ARBA00022723"/>
    </source>
</evidence>
<comment type="catalytic activity">
    <reaction evidence="14 15">
        <text>2'-deoxyribonucleotide-(2'-deoxyribose 5'-phosphate)-2'-deoxyribonucleotide-DNA = a 3'-end 2'-deoxyribonucleotide-(2,3-dehydro-2,3-deoxyribose 5'-phosphate)-DNA + a 5'-end 5'-phospho-2'-deoxyribonucleoside-DNA + H(+)</text>
        <dbReference type="Rhea" id="RHEA:66592"/>
        <dbReference type="Rhea" id="RHEA-COMP:13180"/>
        <dbReference type="Rhea" id="RHEA-COMP:16897"/>
        <dbReference type="Rhea" id="RHEA-COMP:17067"/>
        <dbReference type="ChEBI" id="CHEBI:15378"/>
        <dbReference type="ChEBI" id="CHEBI:136412"/>
        <dbReference type="ChEBI" id="CHEBI:157695"/>
        <dbReference type="ChEBI" id="CHEBI:167181"/>
        <dbReference type="EC" id="4.2.99.18"/>
    </reaction>
</comment>
<dbReference type="InterPro" id="IPR000214">
    <property type="entry name" value="Znf_DNA_glyclase/AP_lyase"/>
</dbReference>
<keyword evidence="19" id="KW-1185">Reference proteome</keyword>
<gene>
    <name evidence="15" type="primary">mutM</name>
    <name evidence="15" type="synonym">fpg</name>
    <name evidence="18" type="ORF">D3272_07155</name>
</gene>
<accession>A0A4Q2RG76</accession>
<dbReference type="Gene3D" id="3.20.190.10">
    <property type="entry name" value="MutM-like, N-terminal"/>
    <property type="match status" value="1"/>
</dbReference>
<dbReference type="HAMAP" id="MF_00103">
    <property type="entry name" value="Fapy_DNA_glycosyl"/>
    <property type="match status" value="1"/>
</dbReference>
<evidence type="ECO:0000313" key="18">
    <source>
        <dbReference type="EMBL" id="RYB05967.1"/>
    </source>
</evidence>
<evidence type="ECO:0000256" key="13">
    <source>
        <dbReference type="ARBA" id="ARBA00023295"/>
    </source>
</evidence>
<keyword evidence="7 15" id="KW-0378">Hydrolase</keyword>
<dbReference type="CDD" id="cd08966">
    <property type="entry name" value="EcFpg-like_N"/>
    <property type="match status" value="1"/>
</dbReference>
<feature type="binding site" evidence="15">
    <location>
        <position position="178"/>
    </location>
    <ligand>
        <name>DNA</name>
        <dbReference type="ChEBI" id="CHEBI:16991"/>
    </ligand>
</feature>
<feature type="domain" description="Formamidopyrimidine-DNA glycosylase catalytic" evidence="17">
    <location>
        <begin position="2"/>
        <end position="138"/>
    </location>
</feature>
<comment type="caution">
    <text evidence="18">The sequence shown here is derived from an EMBL/GenBank/DDBJ whole genome shotgun (WGS) entry which is preliminary data.</text>
</comment>
<evidence type="ECO:0000256" key="8">
    <source>
        <dbReference type="ARBA" id="ARBA00022833"/>
    </source>
</evidence>
<feature type="active site" description="Schiff-base intermediate with DNA" evidence="15">
    <location>
        <position position="2"/>
    </location>
</feature>
<dbReference type="AlphaFoldDB" id="A0A4Q2RG76"/>
<dbReference type="SUPFAM" id="SSF57716">
    <property type="entry name" value="Glucocorticoid receptor-like (DNA-binding domain)"/>
    <property type="match status" value="1"/>
</dbReference>
<dbReference type="Pfam" id="PF01149">
    <property type="entry name" value="Fapy_DNA_glyco"/>
    <property type="match status" value="1"/>
</dbReference>
<dbReference type="GO" id="GO:0006284">
    <property type="term" value="P:base-excision repair"/>
    <property type="evidence" value="ECO:0007669"/>
    <property type="project" value="InterPro"/>
</dbReference>
<dbReference type="InterPro" id="IPR020629">
    <property type="entry name" value="FPG_Glyclase"/>
</dbReference>
<dbReference type="EC" id="4.2.99.18" evidence="15"/>